<dbReference type="Proteomes" id="UP000298493">
    <property type="component" value="Unassembled WGS sequence"/>
</dbReference>
<protein>
    <submittedName>
        <fullName evidence="1">Uncharacterized protein</fullName>
    </submittedName>
</protein>
<gene>
    <name evidence="1" type="ORF">E6O75_ATG11518</name>
</gene>
<sequence length="192" mass="20886">MEELCQVKSALLSRIQVASVGVMREDGDMVLANADIITRVDTFLREQLGDGKGLKIAGLIKGRRPSSITHTLHSANMANSLGEGNVSFTLRDLASLDAEVDDADSEDEILVGSDLGTSSTGSRNKKASLTRIIIGNAPKEQAVMIKTPIGKDIWTHISHLEIKDSRAEGDSSMINNAMTPEYFFRLMQLQKN</sequence>
<name>A0A4Z1NL57_9PEZI</name>
<evidence type="ECO:0000313" key="2">
    <source>
        <dbReference type="Proteomes" id="UP000298493"/>
    </source>
</evidence>
<keyword evidence="2" id="KW-1185">Reference proteome</keyword>
<evidence type="ECO:0000313" key="1">
    <source>
        <dbReference type="EMBL" id="TID16400.1"/>
    </source>
</evidence>
<organism evidence="1 2">
    <name type="scientific">Venturia nashicola</name>
    <dbReference type="NCBI Taxonomy" id="86259"/>
    <lineage>
        <taxon>Eukaryota</taxon>
        <taxon>Fungi</taxon>
        <taxon>Dikarya</taxon>
        <taxon>Ascomycota</taxon>
        <taxon>Pezizomycotina</taxon>
        <taxon>Dothideomycetes</taxon>
        <taxon>Pleosporomycetidae</taxon>
        <taxon>Venturiales</taxon>
        <taxon>Venturiaceae</taxon>
        <taxon>Venturia</taxon>
    </lineage>
</organism>
<accession>A0A4Z1NL57</accession>
<dbReference type="AlphaFoldDB" id="A0A4Z1NL57"/>
<reference evidence="1 2" key="1">
    <citation type="submission" date="2019-04" db="EMBL/GenBank/DDBJ databases">
        <title>High contiguity whole genome sequence and gene annotation resource for two Venturia nashicola isolates.</title>
        <authorList>
            <person name="Prokchorchik M."/>
            <person name="Won K."/>
            <person name="Lee Y."/>
            <person name="Choi E.D."/>
            <person name="Segonzac C."/>
            <person name="Sohn K.H."/>
        </authorList>
    </citation>
    <scope>NUCLEOTIDE SEQUENCE [LARGE SCALE GENOMIC DNA]</scope>
    <source>
        <strain evidence="1 2">PRI2</strain>
    </source>
</reference>
<comment type="caution">
    <text evidence="1">The sequence shown here is derived from an EMBL/GenBank/DDBJ whole genome shotgun (WGS) entry which is preliminary data.</text>
</comment>
<proteinExistence type="predicted"/>
<dbReference type="EMBL" id="SNSC02000018">
    <property type="protein sequence ID" value="TID16400.1"/>
    <property type="molecule type" value="Genomic_DNA"/>
</dbReference>